<organism evidence="2 3">
    <name type="scientific">Diaporthe australafricana</name>
    <dbReference type="NCBI Taxonomy" id="127596"/>
    <lineage>
        <taxon>Eukaryota</taxon>
        <taxon>Fungi</taxon>
        <taxon>Dikarya</taxon>
        <taxon>Ascomycota</taxon>
        <taxon>Pezizomycotina</taxon>
        <taxon>Sordariomycetes</taxon>
        <taxon>Sordariomycetidae</taxon>
        <taxon>Diaporthales</taxon>
        <taxon>Diaporthaceae</taxon>
        <taxon>Diaporthe</taxon>
    </lineage>
</organism>
<evidence type="ECO:0000256" key="1">
    <source>
        <dbReference type="SAM" id="MobiDB-lite"/>
    </source>
</evidence>
<dbReference type="Proteomes" id="UP001583177">
    <property type="component" value="Unassembled WGS sequence"/>
</dbReference>
<gene>
    <name evidence="2" type="ORF">Daus18300_010447</name>
</gene>
<comment type="caution">
    <text evidence="2">The sequence shown here is derived from an EMBL/GenBank/DDBJ whole genome shotgun (WGS) entry which is preliminary data.</text>
</comment>
<feature type="compositionally biased region" description="Pro residues" evidence="1">
    <location>
        <begin position="13"/>
        <end position="35"/>
    </location>
</feature>
<reference evidence="2 3" key="1">
    <citation type="journal article" date="2024" name="IMA Fungus">
        <title>IMA Genome - F19 : A genome assembly and annotation guide to empower mycologists, including annotated draft genome sequences of Ceratocystis pirilliformis, Diaporthe australafricana, Fusarium ophioides, Paecilomyces lecythidis, and Sporothrix stenoceras.</title>
        <authorList>
            <person name="Aylward J."/>
            <person name="Wilson A.M."/>
            <person name="Visagie C.M."/>
            <person name="Spraker J."/>
            <person name="Barnes I."/>
            <person name="Buitendag C."/>
            <person name="Ceriani C."/>
            <person name="Del Mar Angel L."/>
            <person name="du Plessis D."/>
            <person name="Fuchs T."/>
            <person name="Gasser K."/>
            <person name="Kramer D."/>
            <person name="Li W."/>
            <person name="Munsamy K."/>
            <person name="Piso A."/>
            <person name="Price J.L."/>
            <person name="Sonnekus B."/>
            <person name="Thomas C."/>
            <person name="van der Nest A."/>
            <person name="van Dijk A."/>
            <person name="van Heerden A."/>
            <person name="van Vuuren N."/>
            <person name="Yilmaz N."/>
            <person name="Duong T.A."/>
            <person name="van der Merwe N.A."/>
            <person name="Wingfield M.J."/>
            <person name="Wingfield B.D."/>
        </authorList>
    </citation>
    <scope>NUCLEOTIDE SEQUENCE [LARGE SCALE GENOMIC DNA]</scope>
    <source>
        <strain evidence="2 3">CMW 18300</strain>
    </source>
</reference>
<accession>A0ABR3WAL4</accession>
<feature type="compositionally biased region" description="Low complexity" evidence="1">
    <location>
        <begin position="1"/>
        <end position="12"/>
    </location>
</feature>
<name>A0ABR3WAL4_9PEZI</name>
<sequence>MDSLLDNMNNNPPNDPPNNDPPNNDPPNNDPPNNDPPNNNGFNKENWTQGYAFYIDTDVYDYSSLGTTMWNWAIRATGPETRERRRADDLRKQLKSVHNVLSLCAWAAANSAELFEQGEAHMVRRVILTANMLLQKVNIVLHGHGHFMSDARRPDGTIATEGYTGFVRALLRIDKRLPVILREMQAFEDAFVRDCWPAVWKAQRQHAWGDHSSPSNTYY</sequence>
<proteinExistence type="predicted"/>
<keyword evidence="3" id="KW-1185">Reference proteome</keyword>
<dbReference type="EMBL" id="JAWRVE010000115">
    <property type="protein sequence ID" value="KAL1857104.1"/>
    <property type="molecule type" value="Genomic_DNA"/>
</dbReference>
<evidence type="ECO:0000313" key="2">
    <source>
        <dbReference type="EMBL" id="KAL1857104.1"/>
    </source>
</evidence>
<feature type="region of interest" description="Disordered" evidence="1">
    <location>
        <begin position="1"/>
        <end position="43"/>
    </location>
</feature>
<evidence type="ECO:0000313" key="3">
    <source>
        <dbReference type="Proteomes" id="UP001583177"/>
    </source>
</evidence>
<protein>
    <submittedName>
        <fullName evidence="2">Uncharacterized protein</fullName>
    </submittedName>
</protein>